<dbReference type="Proteomes" id="UP000015354">
    <property type="component" value="Unassembled WGS sequence"/>
</dbReference>
<dbReference type="EMBL" id="ATMH01000495">
    <property type="protein sequence ID" value="EPY36610.1"/>
    <property type="molecule type" value="Genomic_DNA"/>
</dbReference>
<accession>S9WKZ9</accession>
<evidence type="ECO:0000256" key="1">
    <source>
        <dbReference type="SAM" id="MobiDB-lite"/>
    </source>
</evidence>
<keyword evidence="4" id="KW-1185">Reference proteome</keyword>
<feature type="compositionally biased region" description="Basic residues" evidence="1">
    <location>
        <begin position="19"/>
        <end position="34"/>
    </location>
</feature>
<reference evidence="3 4" key="1">
    <citation type="journal article" date="2013" name="PLoS ONE">
        <title>Predicting the Proteins of Angomonas deanei, Strigomonas culicis and Their Respective Endosymbionts Reveals New Aspects of the Trypanosomatidae Family.</title>
        <authorList>
            <person name="Motta M.C."/>
            <person name="Martins A.C."/>
            <person name="de Souza S.S."/>
            <person name="Catta-Preta C.M."/>
            <person name="Silva R."/>
            <person name="Klein C.C."/>
            <person name="de Almeida L.G."/>
            <person name="de Lima Cunha O."/>
            <person name="Ciapina L.P."/>
            <person name="Brocchi M."/>
            <person name="Colabardini A.C."/>
            <person name="de Araujo Lima B."/>
            <person name="Machado C.R."/>
            <person name="de Almeida Soares C.M."/>
            <person name="Probst C.M."/>
            <person name="de Menezes C.B."/>
            <person name="Thompson C.E."/>
            <person name="Bartholomeu D.C."/>
            <person name="Gradia D.F."/>
            <person name="Pavoni D.P."/>
            <person name="Grisard E.C."/>
            <person name="Fantinatti-Garboggini F."/>
            <person name="Marchini F.K."/>
            <person name="Rodrigues-Luiz G.F."/>
            <person name="Wagner G."/>
            <person name="Goldman G.H."/>
            <person name="Fietto J.L."/>
            <person name="Elias M.C."/>
            <person name="Goldman M.H."/>
            <person name="Sagot M.F."/>
            <person name="Pereira M."/>
            <person name="Stoco P.H."/>
            <person name="de Mendonca-Neto R.P."/>
            <person name="Teixeira S.M."/>
            <person name="Maciel T.E."/>
            <person name="de Oliveira Mendes T.A."/>
            <person name="Urmenyi T.P."/>
            <person name="de Souza W."/>
            <person name="Schenkman S."/>
            <person name="de Vasconcelos A.T."/>
        </authorList>
    </citation>
    <scope>NUCLEOTIDE SEQUENCE [LARGE SCALE GENOMIC DNA]</scope>
</reference>
<organism evidence="3 4">
    <name type="scientific">Strigomonas culicis</name>
    <dbReference type="NCBI Taxonomy" id="28005"/>
    <lineage>
        <taxon>Eukaryota</taxon>
        <taxon>Discoba</taxon>
        <taxon>Euglenozoa</taxon>
        <taxon>Kinetoplastea</taxon>
        <taxon>Metakinetoplastina</taxon>
        <taxon>Trypanosomatida</taxon>
        <taxon>Trypanosomatidae</taxon>
        <taxon>Strigomonadinae</taxon>
        <taxon>Strigomonas</taxon>
    </lineage>
</organism>
<feature type="region of interest" description="Disordered" evidence="1">
    <location>
        <begin position="1"/>
        <end position="34"/>
    </location>
</feature>
<sequence length="387" mass="40981">MTTRTTKKIGYRTSEGNNRRTKSKKGKERNKKEGKRGGESTVVLIFFIFSFHYILFFFFLLLSATAAGAHAEGRLVRVVDPPLETGEGADHQDAGAEALGAEVHVAHLLRDLTVGLAGVGGLAAGGHERVGGVRHDGADDAGDVAGGEGDAELRGLAIVALGLREDVLVEHADNALEEVELGHRVGDLAAPERHEGLVREAGGGVGAHGGHGGEHFGGEGALGRRLDLHLHHLERAETHIREELGRGRAREPDEALVLLGVLLTGEVRVEVFEDLVQTELEGTLGAVTNEGRQPALEQTGGAEALRARNELNALAERLVHLGAHLHVALHNIEGAHRRVGRTAGENTTADALQVVGGIVRAVGVEVAGVPLRSLSSGHLVNERKREE</sequence>
<keyword evidence="2" id="KW-0472">Membrane</keyword>
<evidence type="ECO:0000256" key="2">
    <source>
        <dbReference type="SAM" id="Phobius"/>
    </source>
</evidence>
<feature type="transmembrane region" description="Helical" evidence="2">
    <location>
        <begin position="41"/>
        <end position="62"/>
    </location>
</feature>
<feature type="compositionally biased region" description="Basic residues" evidence="1">
    <location>
        <begin position="1"/>
        <end position="10"/>
    </location>
</feature>
<evidence type="ECO:0000313" key="3">
    <source>
        <dbReference type="EMBL" id="EPY36610.1"/>
    </source>
</evidence>
<keyword evidence="2" id="KW-0812">Transmembrane</keyword>
<keyword evidence="2" id="KW-1133">Transmembrane helix</keyword>
<proteinExistence type="predicted"/>
<protein>
    <submittedName>
        <fullName evidence="3">Solute carrier family 25 (Mitochondrial phosphate transporter), member 3</fullName>
    </submittedName>
</protein>
<gene>
    <name evidence="3" type="ORF">STCU_00495</name>
</gene>
<name>S9WKZ9_9TRYP</name>
<evidence type="ECO:0000313" key="4">
    <source>
        <dbReference type="Proteomes" id="UP000015354"/>
    </source>
</evidence>
<dbReference type="AlphaFoldDB" id="S9WKZ9"/>
<comment type="caution">
    <text evidence="3">The sequence shown here is derived from an EMBL/GenBank/DDBJ whole genome shotgun (WGS) entry which is preliminary data.</text>
</comment>